<organism evidence="2 3">
    <name type="scientific">Colletotrichum kahawae</name>
    <name type="common">Coffee berry disease fungus</name>
    <dbReference type="NCBI Taxonomy" id="34407"/>
    <lineage>
        <taxon>Eukaryota</taxon>
        <taxon>Fungi</taxon>
        <taxon>Dikarya</taxon>
        <taxon>Ascomycota</taxon>
        <taxon>Pezizomycotina</taxon>
        <taxon>Sordariomycetes</taxon>
        <taxon>Hypocreomycetidae</taxon>
        <taxon>Glomerellales</taxon>
        <taxon>Glomerellaceae</taxon>
        <taxon>Colletotrichum</taxon>
        <taxon>Colletotrichum gloeosporioides species complex</taxon>
    </lineage>
</organism>
<evidence type="ECO:0000256" key="1">
    <source>
        <dbReference type="SAM" id="MobiDB-lite"/>
    </source>
</evidence>
<protein>
    <recommendedName>
        <fullName evidence="4">MEI5 protein</fullName>
    </recommendedName>
</protein>
<dbReference type="AlphaFoldDB" id="A0AAD9XV73"/>
<evidence type="ECO:0000313" key="2">
    <source>
        <dbReference type="EMBL" id="KAK2728619.1"/>
    </source>
</evidence>
<keyword evidence="3" id="KW-1185">Reference proteome</keyword>
<dbReference type="Proteomes" id="UP001281614">
    <property type="component" value="Unassembled WGS sequence"/>
</dbReference>
<feature type="compositionally biased region" description="Polar residues" evidence="1">
    <location>
        <begin position="442"/>
        <end position="454"/>
    </location>
</feature>
<reference evidence="2" key="1">
    <citation type="submission" date="2023-02" db="EMBL/GenBank/DDBJ databases">
        <title>Colletotrichum kahawae CIFC_Que2 genome sequencing and assembly.</title>
        <authorList>
            <person name="Baroncelli R."/>
        </authorList>
    </citation>
    <scope>NUCLEOTIDE SEQUENCE</scope>
    <source>
        <strain evidence="2">CIFC_Que2</strain>
    </source>
</reference>
<feature type="region of interest" description="Disordered" evidence="1">
    <location>
        <begin position="1"/>
        <end position="33"/>
    </location>
</feature>
<proteinExistence type="predicted"/>
<feature type="region of interest" description="Disordered" evidence="1">
    <location>
        <begin position="408"/>
        <end position="454"/>
    </location>
</feature>
<sequence length="454" mass="50964">MRLSADRDAEKEAFKKKAEEQNQEHNKIQKDKETAYQKLKAEQEITKELTEKIQSLEDEVQRSIAESKRQGDRATTLGNTNETLSKDLKEAKDIIAKLDAKLKAIKNEISIQSKDLTTAASKLAEIRSHTATLTVLDNVRTDIYNMLASSFKDALALFKEFLGHDIGRAQLQDTKSWDRVRDHAAIQRAIPIPASNSVNGKKMRAVAGLIICGRALAIHVFRPTYLSMGSDVEELLRALAMAKPSQEMFVRAVLHEVFPEQQRMRGDRCSELVVDEVFAAVADWVPIDQHATFRSRLSQLISLLRGSWQRVQRLDEKIEPCFVLKTPYDWQPLPKWIDAVAPVNYTRATTPGEGNKEHQTQQKDLKPVMLSTSEIVKIAWPAFLTTADDEAGASDPVCPGYVLTRAEVQGAEDEENSRRATRRAARNQNGGSQRNRRDSAVFLSQGSSNASEVR</sequence>
<evidence type="ECO:0008006" key="4">
    <source>
        <dbReference type="Google" id="ProtNLM"/>
    </source>
</evidence>
<accession>A0AAD9XV73</accession>
<gene>
    <name evidence="2" type="ORF">CKAH01_10749</name>
</gene>
<evidence type="ECO:0000313" key="3">
    <source>
        <dbReference type="Proteomes" id="UP001281614"/>
    </source>
</evidence>
<comment type="caution">
    <text evidence="2">The sequence shown here is derived from an EMBL/GenBank/DDBJ whole genome shotgun (WGS) entry which is preliminary data.</text>
</comment>
<name>A0AAD9XV73_COLKA</name>
<dbReference type="EMBL" id="VYYT01000877">
    <property type="protein sequence ID" value="KAK2728619.1"/>
    <property type="molecule type" value="Genomic_DNA"/>
</dbReference>